<sequence>MGYEAIIGLEVHVQLKTKSKIFCSCSTEFGALPNSQVCPVCLGLPGVLPVLNKTALEYAIKAALALDCRIAKESIFARKNYFYPDLPKSYQISQYEEPLSSKGFVDIITDGKLKKIRITRVHLEEDAGKLLREEVKDSTLIDFNRCGVPLIEIVTEPDIKSPREAREFLAILKSILQYIGVSDCNMEEGSLRCDANISVRPSKEETGKRGNGETGKELGVKVEIKNMNSFKAVEKALEYEMRRQIKALEEGKRIVQETRLWDENKEITISMRTKEEAHDYRYFPEPDLVLMEIDREWTERIRKSLPELPEARKARFSRDYKIPDYDAGILTSSKELADYYEECVEAARRS</sequence>
<dbReference type="SUPFAM" id="SSF89095">
    <property type="entry name" value="GatB/YqeY motif"/>
    <property type="match status" value="1"/>
</dbReference>
<dbReference type="InterPro" id="IPR004413">
    <property type="entry name" value="GatB"/>
</dbReference>
<keyword evidence="3" id="KW-0436">Ligase</keyword>
<accession>A0A0F8XAX7</accession>
<proteinExistence type="inferred from homology"/>
<evidence type="ECO:0000313" key="11">
    <source>
        <dbReference type="EMBL" id="KKK66307.1"/>
    </source>
</evidence>
<dbReference type="GO" id="GO:0006412">
    <property type="term" value="P:translation"/>
    <property type="evidence" value="ECO:0007669"/>
    <property type="project" value="UniProtKB-KW"/>
</dbReference>
<evidence type="ECO:0000256" key="2">
    <source>
        <dbReference type="ARBA" id="ARBA00011123"/>
    </source>
</evidence>
<reference evidence="11" key="1">
    <citation type="journal article" date="2015" name="Nature">
        <title>Complex archaea that bridge the gap between prokaryotes and eukaryotes.</title>
        <authorList>
            <person name="Spang A."/>
            <person name="Saw J.H."/>
            <person name="Jorgensen S.L."/>
            <person name="Zaremba-Niedzwiedzka K."/>
            <person name="Martijn J."/>
            <person name="Lind A.E."/>
            <person name="van Eijk R."/>
            <person name="Schleper C."/>
            <person name="Guy L."/>
            <person name="Ettema T.J."/>
        </authorList>
    </citation>
    <scope>NUCLEOTIDE SEQUENCE</scope>
</reference>
<comment type="subunit">
    <text evidence="2">Heterotrimer of A, B and C subunits.</text>
</comment>
<dbReference type="InterPro" id="IPR003789">
    <property type="entry name" value="Asn/Gln_tRNA_amidoTrase-B-like"/>
</dbReference>
<keyword evidence="5" id="KW-0067">ATP-binding</keyword>
<dbReference type="GO" id="GO:0005524">
    <property type="term" value="F:ATP binding"/>
    <property type="evidence" value="ECO:0007669"/>
    <property type="project" value="UniProtKB-KW"/>
</dbReference>
<evidence type="ECO:0000256" key="1">
    <source>
        <dbReference type="ARBA" id="ARBA00005306"/>
    </source>
</evidence>
<name>A0A0F8XAX7_9ZZZZ</name>
<comment type="catalytic activity">
    <reaction evidence="8">
        <text>L-aspartyl-tRNA(Asn) + L-glutamine + ATP + H2O = L-asparaginyl-tRNA(Asn) + L-glutamate + ADP + phosphate + 2 H(+)</text>
        <dbReference type="Rhea" id="RHEA:14513"/>
        <dbReference type="Rhea" id="RHEA-COMP:9674"/>
        <dbReference type="Rhea" id="RHEA-COMP:9677"/>
        <dbReference type="ChEBI" id="CHEBI:15377"/>
        <dbReference type="ChEBI" id="CHEBI:15378"/>
        <dbReference type="ChEBI" id="CHEBI:29985"/>
        <dbReference type="ChEBI" id="CHEBI:30616"/>
        <dbReference type="ChEBI" id="CHEBI:43474"/>
        <dbReference type="ChEBI" id="CHEBI:58359"/>
        <dbReference type="ChEBI" id="CHEBI:78515"/>
        <dbReference type="ChEBI" id="CHEBI:78516"/>
        <dbReference type="ChEBI" id="CHEBI:456216"/>
    </reaction>
</comment>
<dbReference type="NCBIfam" id="NF004014">
    <property type="entry name" value="PRK05477.1-4"/>
    <property type="match status" value="1"/>
</dbReference>
<dbReference type="Gene3D" id="1.10.150.380">
    <property type="entry name" value="GatB domain, N-terminal subdomain"/>
    <property type="match status" value="1"/>
</dbReference>
<dbReference type="SUPFAM" id="SSF55931">
    <property type="entry name" value="Glutamine synthetase/guanido kinase"/>
    <property type="match status" value="1"/>
</dbReference>
<dbReference type="HAMAP" id="MF_00121">
    <property type="entry name" value="GatB"/>
    <property type="match status" value="1"/>
</dbReference>
<evidence type="ECO:0000256" key="9">
    <source>
        <dbReference type="ARBA" id="ARBA00047913"/>
    </source>
</evidence>
<dbReference type="EMBL" id="LAZR01060137">
    <property type="protein sequence ID" value="KKK66307.1"/>
    <property type="molecule type" value="Genomic_DNA"/>
</dbReference>
<dbReference type="PANTHER" id="PTHR11659:SF0">
    <property type="entry name" value="GLUTAMYL-TRNA(GLN) AMIDOTRANSFERASE SUBUNIT B, MITOCHONDRIAL"/>
    <property type="match status" value="1"/>
</dbReference>
<dbReference type="Pfam" id="PF02934">
    <property type="entry name" value="GatB_N"/>
    <property type="match status" value="1"/>
</dbReference>
<evidence type="ECO:0000256" key="6">
    <source>
        <dbReference type="ARBA" id="ARBA00022917"/>
    </source>
</evidence>
<dbReference type="AlphaFoldDB" id="A0A0F8XAX7"/>
<dbReference type="NCBIfam" id="NF004012">
    <property type="entry name" value="PRK05477.1-2"/>
    <property type="match status" value="1"/>
</dbReference>
<feature type="non-terminal residue" evidence="11">
    <location>
        <position position="350"/>
    </location>
</feature>
<evidence type="ECO:0000256" key="8">
    <source>
        <dbReference type="ARBA" id="ARBA00047380"/>
    </source>
</evidence>
<evidence type="ECO:0000256" key="3">
    <source>
        <dbReference type="ARBA" id="ARBA00022598"/>
    </source>
</evidence>
<evidence type="ECO:0000259" key="10">
    <source>
        <dbReference type="Pfam" id="PF02934"/>
    </source>
</evidence>
<organism evidence="11">
    <name type="scientific">marine sediment metagenome</name>
    <dbReference type="NCBI Taxonomy" id="412755"/>
    <lineage>
        <taxon>unclassified sequences</taxon>
        <taxon>metagenomes</taxon>
        <taxon>ecological metagenomes</taxon>
    </lineage>
</organism>
<dbReference type="GO" id="GO:0050567">
    <property type="term" value="F:glutaminyl-tRNA synthase (glutamine-hydrolyzing) activity"/>
    <property type="evidence" value="ECO:0007669"/>
    <property type="project" value="TreeGrafter"/>
</dbReference>
<keyword evidence="6" id="KW-0648">Protein biosynthesis</keyword>
<comment type="caution">
    <text evidence="11">The sequence shown here is derived from an EMBL/GenBank/DDBJ whole genome shotgun (WGS) entry which is preliminary data.</text>
</comment>
<dbReference type="GO" id="GO:0070681">
    <property type="term" value="P:glutaminyl-tRNAGln biosynthesis via transamidation"/>
    <property type="evidence" value="ECO:0007669"/>
    <property type="project" value="TreeGrafter"/>
</dbReference>
<protein>
    <recommendedName>
        <fullName evidence="10">Aspartyl/Glutamyl-tRNA(Gln) amidotransferase subunit B/E catalytic domain-containing protein</fullName>
    </recommendedName>
</protein>
<dbReference type="InterPro" id="IPR042114">
    <property type="entry name" value="GatB_C_1"/>
</dbReference>
<gene>
    <name evidence="11" type="ORF">LCGC14_2965420</name>
</gene>
<dbReference type="InterPro" id="IPR014746">
    <property type="entry name" value="Gln_synth/guanido_kin_cat_dom"/>
</dbReference>
<comment type="similarity">
    <text evidence="1">Belongs to the GatB/GatE family. GatB subfamily.</text>
</comment>
<comment type="catalytic activity">
    <reaction evidence="9">
        <text>L-glutamyl-tRNA(Gln) + L-glutamine + ATP + H2O = L-glutaminyl-tRNA(Gln) + L-glutamate + ADP + phosphate + H(+)</text>
        <dbReference type="Rhea" id="RHEA:17521"/>
        <dbReference type="Rhea" id="RHEA-COMP:9681"/>
        <dbReference type="Rhea" id="RHEA-COMP:9684"/>
        <dbReference type="ChEBI" id="CHEBI:15377"/>
        <dbReference type="ChEBI" id="CHEBI:15378"/>
        <dbReference type="ChEBI" id="CHEBI:29985"/>
        <dbReference type="ChEBI" id="CHEBI:30616"/>
        <dbReference type="ChEBI" id="CHEBI:43474"/>
        <dbReference type="ChEBI" id="CHEBI:58359"/>
        <dbReference type="ChEBI" id="CHEBI:78520"/>
        <dbReference type="ChEBI" id="CHEBI:78521"/>
        <dbReference type="ChEBI" id="CHEBI:456216"/>
    </reaction>
</comment>
<comment type="function">
    <text evidence="7">Allows the formation of correctly charged Asn-tRNA(Asn) or Gln-tRNA(Gln) through the transamidation of misacylated Asp-tRNA(Asn) or Glu-tRNA(Gln) in organisms which lack either or both of asparaginyl-tRNA or glutaminyl-tRNA synthetases. The reaction takes place in the presence of glutamine and ATP through an activated phospho-Asp-tRNA(Asn) or phospho-Glu-tRNA(Gln).</text>
</comment>
<evidence type="ECO:0000256" key="7">
    <source>
        <dbReference type="ARBA" id="ARBA00024799"/>
    </source>
</evidence>
<evidence type="ECO:0000256" key="4">
    <source>
        <dbReference type="ARBA" id="ARBA00022741"/>
    </source>
</evidence>
<feature type="domain" description="Aspartyl/Glutamyl-tRNA(Gln) amidotransferase subunit B/E catalytic" evidence="10">
    <location>
        <begin position="6"/>
        <end position="299"/>
    </location>
</feature>
<evidence type="ECO:0000256" key="5">
    <source>
        <dbReference type="ARBA" id="ARBA00022840"/>
    </source>
</evidence>
<dbReference type="InterPro" id="IPR017959">
    <property type="entry name" value="Asn/Gln-tRNA_amidoTrfase_suB/E"/>
</dbReference>
<dbReference type="PROSITE" id="PS01234">
    <property type="entry name" value="GATB"/>
    <property type="match status" value="1"/>
</dbReference>
<keyword evidence="4" id="KW-0547">Nucleotide-binding</keyword>
<dbReference type="NCBIfam" id="TIGR00133">
    <property type="entry name" value="gatB"/>
    <property type="match status" value="1"/>
</dbReference>
<dbReference type="InterPro" id="IPR017958">
    <property type="entry name" value="Gln-tRNA_amidoTrfase_suB_CS"/>
</dbReference>
<dbReference type="InterPro" id="IPR006075">
    <property type="entry name" value="Asn/Gln-tRNA_Trfase_suB/E_cat"/>
</dbReference>
<dbReference type="PANTHER" id="PTHR11659">
    <property type="entry name" value="GLUTAMYL-TRNA GLN AMIDOTRANSFERASE SUBUNIT B MITOCHONDRIAL AND PROKARYOTIC PET112-RELATED"/>
    <property type="match status" value="1"/>
</dbReference>